<evidence type="ECO:0000259" key="3">
    <source>
        <dbReference type="Pfam" id="PF22725"/>
    </source>
</evidence>
<dbReference type="PANTHER" id="PTHR43818:SF11">
    <property type="entry name" value="BCDNA.GH03377"/>
    <property type="match status" value="1"/>
</dbReference>
<dbReference type="InterPro" id="IPR055170">
    <property type="entry name" value="GFO_IDH_MocA-like_dom"/>
</dbReference>
<dbReference type="GO" id="GO:0000166">
    <property type="term" value="F:nucleotide binding"/>
    <property type="evidence" value="ECO:0007669"/>
    <property type="project" value="InterPro"/>
</dbReference>
<dbReference type="InterPro" id="IPR050463">
    <property type="entry name" value="Gfo/Idh/MocA_oxidrdct_glycsds"/>
</dbReference>
<dbReference type="EMBL" id="DWXE01000040">
    <property type="protein sequence ID" value="HJB92008.1"/>
    <property type="molecule type" value="Genomic_DNA"/>
</dbReference>
<sequence length="368" mass="40677">MEKVRIGILGLGAISGIYLKNLTSLFKETQVLGIYDLVPEKMQQAQKEYGIERTYSSMEEMLSDEDIEIILNLTRPFEHYDTTRAALLAGKHVYSEKPLAATFEEGKELARLARERGLMLGGAPDTFLGAAIQTCRKLIDDGFIGHPIGATAQMICRGHESWHPSPEFYYQHGGGPMMDMGPYYLTALVNLLGGVKGLTGLTSKGFEERVITSEPKCGTVIPVEVPTHVNGILQFENGAVGTITTTFDVYYDRQDKLEIYGSEGTLRVPDPNGFGGSVMLLRPENGQFREIPLLFDYAENSRGLGLADMAKALRTGRDARADVQQTLHVLEIMTAIEKSSQEGRYVSLSTSYERRPAMTRQPVKGILD</sequence>
<dbReference type="InterPro" id="IPR000683">
    <property type="entry name" value="Gfo/Idh/MocA-like_OxRdtase_N"/>
</dbReference>
<proteinExistence type="predicted"/>
<dbReference type="InterPro" id="IPR036291">
    <property type="entry name" value="NAD(P)-bd_dom_sf"/>
</dbReference>
<evidence type="ECO:0000259" key="2">
    <source>
        <dbReference type="Pfam" id="PF01408"/>
    </source>
</evidence>
<dbReference type="Proteomes" id="UP000886883">
    <property type="component" value="Unassembled WGS sequence"/>
</dbReference>
<dbReference type="SUPFAM" id="SSF55347">
    <property type="entry name" value="Glyceraldehyde-3-phosphate dehydrogenase-like, C-terminal domain"/>
    <property type="match status" value="1"/>
</dbReference>
<dbReference type="AlphaFoldDB" id="A0A9D2MS59"/>
<feature type="domain" description="GFO/IDH/MocA-like oxidoreductase" evidence="3">
    <location>
        <begin position="132"/>
        <end position="267"/>
    </location>
</feature>
<organism evidence="4 5">
    <name type="scientific">Candidatus Eisenbergiella merdigallinarum</name>
    <dbReference type="NCBI Taxonomy" id="2838552"/>
    <lineage>
        <taxon>Bacteria</taxon>
        <taxon>Bacillati</taxon>
        <taxon>Bacillota</taxon>
        <taxon>Clostridia</taxon>
        <taxon>Lachnospirales</taxon>
        <taxon>Lachnospiraceae</taxon>
        <taxon>Eisenbergiella</taxon>
    </lineage>
</organism>
<evidence type="ECO:0000256" key="1">
    <source>
        <dbReference type="ARBA" id="ARBA00023002"/>
    </source>
</evidence>
<dbReference type="GO" id="GO:0016491">
    <property type="term" value="F:oxidoreductase activity"/>
    <property type="evidence" value="ECO:0007669"/>
    <property type="project" value="UniProtKB-KW"/>
</dbReference>
<name>A0A9D2MS59_9FIRM</name>
<feature type="domain" description="Gfo/Idh/MocA-like oxidoreductase N-terminal" evidence="2">
    <location>
        <begin position="4"/>
        <end position="120"/>
    </location>
</feature>
<keyword evidence="1" id="KW-0560">Oxidoreductase</keyword>
<dbReference type="PANTHER" id="PTHR43818">
    <property type="entry name" value="BCDNA.GH03377"/>
    <property type="match status" value="1"/>
</dbReference>
<gene>
    <name evidence="4" type="ORF">H9763_11170</name>
</gene>
<evidence type="ECO:0000313" key="5">
    <source>
        <dbReference type="Proteomes" id="UP000886883"/>
    </source>
</evidence>
<protein>
    <submittedName>
        <fullName evidence="4">Gfo/Idh/MocA family oxidoreductase</fullName>
    </submittedName>
</protein>
<reference evidence="4" key="2">
    <citation type="submission" date="2021-04" db="EMBL/GenBank/DDBJ databases">
        <authorList>
            <person name="Gilroy R."/>
        </authorList>
    </citation>
    <scope>NUCLEOTIDE SEQUENCE</scope>
    <source>
        <strain evidence="4">USAMLcec3-2134</strain>
    </source>
</reference>
<accession>A0A9D2MS59</accession>
<reference evidence="4" key="1">
    <citation type="journal article" date="2021" name="PeerJ">
        <title>Extensive microbial diversity within the chicken gut microbiome revealed by metagenomics and culture.</title>
        <authorList>
            <person name="Gilroy R."/>
            <person name="Ravi A."/>
            <person name="Getino M."/>
            <person name="Pursley I."/>
            <person name="Horton D.L."/>
            <person name="Alikhan N.F."/>
            <person name="Baker D."/>
            <person name="Gharbi K."/>
            <person name="Hall N."/>
            <person name="Watson M."/>
            <person name="Adriaenssens E.M."/>
            <person name="Foster-Nyarko E."/>
            <person name="Jarju S."/>
            <person name="Secka A."/>
            <person name="Antonio M."/>
            <person name="Oren A."/>
            <person name="Chaudhuri R.R."/>
            <person name="La Ragione R."/>
            <person name="Hildebrand F."/>
            <person name="Pallen M.J."/>
        </authorList>
    </citation>
    <scope>NUCLEOTIDE SEQUENCE</scope>
    <source>
        <strain evidence="4">USAMLcec3-2134</strain>
    </source>
</reference>
<dbReference type="Gene3D" id="3.40.50.720">
    <property type="entry name" value="NAD(P)-binding Rossmann-like Domain"/>
    <property type="match status" value="1"/>
</dbReference>
<dbReference type="Gene3D" id="3.30.360.10">
    <property type="entry name" value="Dihydrodipicolinate Reductase, domain 2"/>
    <property type="match status" value="1"/>
</dbReference>
<dbReference type="SUPFAM" id="SSF51735">
    <property type="entry name" value="NAD(P)-binding Rossmann-fold domains"/>
    <property type="match status" value="1"/>
</dbReference>
<dbReference type="Pfam" id="PF22725">
    <property type="entry name" value="GFO_IDH_MocA_C3"/>
    <property type="match status" value="1"/>
</dbReference>
<comment type="caution">
    <text evidence="4">The sequence shown here is derived from an EMBL/GenBank/DDBJ whole genome shotgun (WGS) entry which is preliminary data.</text>
</comment>
<dbReference type="Pfam" id="PF01408">
    <property type="entry name" value="GFO_IDH_MocA"/>
    <property type="match status" value="1"/>
</dbReference>
<evidence type="ECO:0000313" key="4">
    <source>
        <dbReference type="EMBL" id="HJB92008.1"/>
    </source>
</evidence>